<dbReference type="AlphaFoldDB" id="A0A6J6PN88"/>
<evidence type="ECO:0000256" key="1">
    <source>
        <dbReference type="SAM" id="Phobius"/>
    </source>
</evidence>
<proteinExistence type="predicted"/>
<keyword evidence="1" id="KW-1133">Transmembrane helix</keyword>
<evidence type="ECO:0000313" key="2">
    <source>
        <dbReference type="EMBL" id="CAB4698323.1"/>
    </source>
</evidence>
<gene>
    <name evidence="2" type="ORF">UFOPK2598_00449</name>
</gene>
<reference evidence="2" key="1">
    <citation type="submission" date="2020-05" db="EMBL/GenBank/DDBJ databases">
        <authorList>
            <person name="Chiriac C."/>
            <person name="Salcher M."/>
            <person name="Ghai R."/>
            <person name="Kavagutti S V."/>
        </authorList>
    </citation>
    <scope>NUCLEOTIDE SEQUENCE</scope>
</reference>
<sequence length="72" mass="7554">MKKRISALILALGMVAIPATSFADGNEKNEPEHSITDAHEGIEGGELFAAGAGLVLALGLAYFIGRRSNKKD</sequence>
<dbReference type="EMBL" id="CAEZXV010000029">
    <property type="protein sequence ID" value="CAB4698323.1"/>
    <property type="molecule type" value="Genomic_DNA"/>
</dbReference>
<feature type="transmembrane region" description="Helical" evidence="1">
    <location>
        <begin position="47"/>
        <end position="65"/>
    </location>
</feature>
<name>A0A6J6PN88_9ZZZZ</name>
<keyword evidence="1" id="KW-0472">Membrane</keyword>
<keyword evidence="1" id="KW-0812">Transmembrane</keyword>
<organism evidence="2">
    <name type="scientific">freshwater metagenome</name>
    <dbReference type="NCBI Taxonomy" id="449393"/>
    <lineage>
        <taxon>unclassified sequences</taxon>
        <taxon>metagenomes</taxon>
        <taxon>ecological metagenomes</taxon>
    </lineage>
</organism>
<accession>A0A6J6PN88</accession>
<protein>
    <submittedName>
        <fullName evidence="2">Unannotated protein</fullName>
    </submittedName>
</protein>